<feature type="compositionally biased region" description="Acidic residues" evidence="8">
    <location>
        <begin position="174"/>
        <end position="183"/>
    </location>
</feature>
<evidence type="ECO:0000256" key="6">
    <source>
        <dbReference type="ARBA" id="ARBA00035137"/>
    </source>
</evidence>
<keyword evidence="10" id="KW-1185">Reference proteome</keyword>
<feature type="compositionally biased region" description="Low complexity" evidence="8">
    <location>
        <begin position="233"/>
        <end position="244"/>
    </location>
</feature>
<feature type="region of interest" description="Disordered" evidence="8">
    <location>
        <begin position="169"/>
        <end position="199"/>
    </location>
</feature>
<dbReference type="AlphaFoldDB" id="A0A2N5TTB2"/>
<dbReference type="Pfam" id="PF13741">
    <property type="entry name" value="MRP-S25"/>
    <property type="match status" value="1"/>
</dbReference>
<evidence type="ECO:0000256" key="4">
    <source>
        <dbReference type="ARBA" id="ARBA00023128"/>
    </source>
</evidence>
<keyword evidence="3" id="KW-0689">Ribosomal protein</keyword>
<reference evidence="9 10" key="1">
    <citation type="submission" date="2017-11" db="EMBL/GenBank/DDBJ databases">
        <title>De novo assembly and phasing of dikaryotic genomes from two isolates of Puccinia coronata f. sp. avenae, the causal agent of oat crown rust.</title>
        <authorList>
            <person name="Miller M.E."/>
            <person name="Zhang Y."/>
            <person name="Omidvar V."/>
            <person name="Sperschneider J."/>
            <person name="Schwessinger B."/>
            <person name="Raley C."/>
            <person name="Palmer J.M."/>
            <person name="Garnica D."/>
            <person name="Upadhyaya N."/>
            <person name="Rathjen J."/>
            <person name="Taylor J.M."/>
            <person name="Park R.F."/>
            <person name="Dodds P.N."/>
            <person name="Hirsch C.D."/>
            <person name="Kianian S.F."/>
            <person name="Figueroa M."/>
        </authorList>
    </citation>
    <scope>NUCLEOTIDE SEQUENCE [LARGE SCALE GENOMIC DNA]</scope>
    <source>
        <strain evidence="9">12NC29</strain>
    </source>
</reference>
<comment type="subcellular location">
    <subcellularLocation>
        <location evidence="1">Mitochondrion</location>
    </subcellularLocation>
</comment>
<gene>
    <name evidence="9" type="ORF">PCANC_21791</name>
</gene>
<organism evidence="9 10">
    <name type="scientific">Puccinia coronata f. sp. avenae</name>
    <dbReference type="NCBI Taxonomy" id="200324"/>
    <lineage>
        <taxon>Eukaryota</taxon>
        <taxon>Fungi</taxon>
        <taxon>Dikarya</taxon>
        <taxon>Basidiomycota</taxon>
        <taxon>Pucciniomycotina</taxon>
        <taxon>Pucciniomycetes</taxon>
        <taxon>Pucciniales</taxon>
        <taxon>Pucciniaceae</taxon>
        <taxon>Puccinia</taxon>
    </lineage>
</organism>
<keyword evidence="5" id="KW-0687">Ribonucleoprotein</keyword>
<evidence type="ECO:0000256" key="8">
    <source>
        <dbReference type="SAM" id="MobiDB-lite"/>
    </source>
</evidence>
<dbReference type="STRING" id="200324.A0A2N5TTB2"/>
<comment type="caution">
    <text evidence="9">The sequence shown here is derived from an EMBL/GenBank/DDBJ whole genome shotgun (WGS) entry which is preliminary data.</text>
</comment>
<keyword evidence="4" id="KW-0496">Mitochondrion</keyword>
<evidence type="ECO:0000256" key="3">
    <source>
        <dbReference type="ARBA" id="ARBA00022980"/>
    </source>
</evidence>
<evidence type="ECO:0000256" key="5">
    <source>
        <dbReference type="ARBA" id="ARBA00023274"/>
    </source>
</evidence>
<evidence type="ECO:0000256" key="1">
    <source>
        <dbReference type="ARBA" id="ARBA00004173"/>
    </source>
</evidence>
<comment type="similarity">
    <text evidence="2">Belongs to the mitochondrion-specific ribosomal protein mS23 family.</text>
</comment>
<dbReference type="InterPro" id="IPR016939">
    <property type="entry name" value="Ribosomal_mS23_fun"/>
</dbReference>
<dbReference type="GO" id="GO:0005763">
    <property type="term" value="C:mitochondrial small ribosomal subunit"/>
    <property type="evidence" value="ECO:0007669"/>
    <property type="project" value="InterPro"/>
</dbReference>
<feature type="region of interest" description="Disordered" evidence="8">
    <location>
        <begin position="34"/>
        <end position="54"/>
    </location>
</feature>
<dbReference type="PANTHER" id="PTHR37799">
    <property type="entry name" value="37S RIBOSOMAL PROTEIN S25, MITOCHONDRIAL"/>
    <property type="match status" value="1"/>
</dbReference>
<name>A0A2N5TTB2_9BASI</name>
<dbReference type="PANTHER" id="PTHR37799:SF1">
    <property type="entry name" value="SMALL RIBOSOMAL SUBUNIT PROTEIN MS23"/>
    <property type="match status" value="1"/>
</dbReference>
<accession>A0A2N5TTB2</accession>
<dbReference type="OrthoDB" id="5542239at2759"/>
<evidence type="ECO:0000313" key="9">
    <source>
        <dbReference type="EMBL" id="PLW28753.1"/>
    </source>
</evidence>
<feature type="region of interest" description="Disordered" evidence="8">
    <location>
        <begin position="220"/>
        <end position="261"/>
    </location>
</feature>
<evidence type="ECO:0000256" key="2">
    <source>
        <dbReference type="ARBA" id="ARBA00009864"/>
    </source>
</evidence>
<dbReference type="EMBL" id="PGCJ01000433">
    <property type="protein sequence ID" value="PLW28753.1"/>
    <property type="molecule type" value="Genomic_DNA"/>
</dbReference>
<protein>
    <recommendedName>
        <fullName evidence="6">Small ribosomal subunit protein mS23</fullName>
    </recommendedName>
    <alternativeName>
        <fullName evidence="7">37S ribosomal protein S25, mitochondrial</fullName>
    </alternativeName>
</protein>
<dbReference type="Proteomes" id="UP000235388">
    <property type="component" value="Unassembled WGS sequence"/>
</dbReference>
<proteinExistence type="inferred from homology"/>
<evidence type="ECO:0000313" key="10">
    <source>
        <dbReference type="Proteomes" id="UP000235388"/>
    </source>
</evidence>
<sequence length="301" mass="34254">MPRHHSILVHKQISAQLAGGLLKRAPRGYPALVSYPPHPTPPQDPHGNSHHRKRKLAPIRFEAKDRLRRAFFRDHPFEAYRPVSLLELDPRLLLHKATRDLSNCHRLDQISCRPSPEDCIDFAERLYLDKGYNLNQAYKISVSEFRTLRFEEQIRASFARQEAEYYNKPLEAGVTDEQEEEREVDGQNSLHSSTDPEELWGRNLAKRSLEIQDRFIVQSNAKSTRRSGDKSLARSSSSPSLSSTKPPPAGDHSLPDTNSNRLIGSRIRNSAHLSLVDQPALFNQAINSELLKKSKRPHALG</sequence>
<dbReference type="GO" id="GO:0003735">
    <property type="term" value="F:structural constituent of ribosome"/>
    <property type="evidence" value="ECO:0007669"/>
    <property type="project" value="InterPro"/>
</dbReference>
<evidence type="ECO:0000256" key="7">
    <source>
        <dbReference type="ARBA" id="ARBA00035421"/>
    </source>
</evidence>